<feature type="chain" id="PRO_5040511804" evidence="1">
    <location>
        <begin position="24"/>
        <end position="240"/>
    </location>
</feature>
<dbReference type="AlphaFoldDB" id="A0A9P6KXW6"/>
<evidence type="ECO:0000313" key="3">
    <source>
        <dbReference type="Proteomes" id="UP000740883"/>
    </source>
</evidence>
<proteinExistence type="predicted"/>
<comment type="caution">
    <text evidence="2">The sequence shown here is derived from an EMBL/GenBank/DDBJ whole genome shotgun (WGS) entry which is preliminary data.</text>
</comment>
<dbReference type="EMBL" id="SBJO01000369">
    <property type="protein sequence ID" value="KAF9761298.1"/>
    <property type="molecule type" value="Genomic_DNA"/>
</dbReference>
<keyword evidence="3" id="KW-1185">Reference proteome</keyword>
<reference evidence="2 3" key="1">
    <citation type="journal article" date="2020" name="Genome Biol. Evol.">
        <title>Comparative genomics of strictly vertically transmitted, feminizing microsporidia endosymbionts of amphipod crustaceans.</title>
        <authorList>
            <person name="Cormier A."/>
            <person name="Chebbi M.A."/>
            <person name="Giraud I."/>
            <person name="Wattier R."/>
            <person name="Teixeira M."/>
            <person name="Gilbert C."/>
            <person name="Rigaud T."/>
            <person name="Cordaux R."/>
        </authorList>
    </citation>
    <scope>NUCLEOTIDE SEQUENCE [LARGE SCALE GENOMIC DNA]</scope>
    <source>
        <strain evidence="2 3">Ou3-Ou53</strain>
    </source>
</reference>
<gene>
    <name evidence="2" type="ORF">NGRA_2739</name>
</gene>
<evidence type="ECO:0000313" key="2">
    <source>
        <dbReference type="EMBL" id="KAF9761298.1"/>
    </source>
</evidence>
<evidence type="ECO:0000256" key="1">
    <source>
        <dbReference type="SAM" id="SignalP"/>
    </source>
</evidence>
<dbReference type="Proteomes" id="UP000740883">
    <property type="component" value="Unassembled WGS sequence"/>
</dbReference>
<organism evidence="2 3">
    <name type="scientific">Nosema granulosis</name>
    <dbReference type="NCBI Taxonomy" id="83296"/>
    <lineage>
        <taxon>Eukaryota</taxon>
        <taxon>Fungi</taxon>
        <taxon>Fungi incertae sedis</taxon>
        <taxon>Microsporidia</taxon>
        <taxon>Nosematidae</taxon>
        <taxon>Nosema</taxon>
    </lineage>
</organism>
<keyword evidence="1" id="KW-0732">Signal</keyword>
<accession>A0A9P6KXW6</accession>
<protein>
    <submittedName>
        <fullName evidence="2">Uncharacterized protein</fullName>
    </submittedName>
</protein>
<name>A0A9P6KXW6_9MICR</name>
<sequence length="240" mass="28480">MFIAKKFVVLNWMFFHWISLISNTGKYSTIKNYNEKEKEKWIRKEIKHINTFIVNKMLFISDNCLKNSIEAYFFLNGCSFVSTDNFSGFKRWISFFGALVDSANFKADIERCLLNFHFLKDALANNYPRSIFVNPVFPHNYTQNLLSKWETFANNDKYLKSFKKNILTIIYNVIITKCLTQDDLINFLNEADIGKETMIANFAVNKVSYFLINYMKDGEKIYYLKQTIKIFLINFFRNTI</sequence>
<feature type="signal peptide" evidence="1">
    <location>
        <begin position="1"/>
        <end position="23"/>
    </location>
</feature>